<protein>
    <submittedName>
        <fullName evidence="7">G-protein coupled receptors family 1 profile domain-containing protein</fullName>
    </submittedName>
</protein>
<evidence type="ECO:0000256" key="2">
    <source>
        <dbReference type="ARBA" id="ARBA00022692"/>
    </source>
</evidence>
<feature type="transmembrane region" description="Helical" evidence="5">
    <location>
        <begin position="150"/>
        <end position="170"/>
    </location>
</feature>
<dbReference type="UCSC" id="C54E10.3">
    <property type="organism name" value="c. elegans"/>
</dbReference>
<dbReference type="Gene3D" id="1.20.1070.10">
    <property type="entry name" value="Rhodopsin 7-helix transmembrane proteins"/>
    <property type="match status" value="1"/>
</dbReference>
<evidence type="ECO:0000256" key="3">
    <source>
        <dbReference type="ARBA" id="ARBA00022989"/>
    </source>
</evidence>
<sequence>MSISVPLISFIDQSMLTDEQTYLDEWQNSSQILFYSVLFVGFFTLLIIFLSFLYIHGKTGKNVHFLPFFSAILAGNFVLLGTLVASVIVENSDVIYDTIPGVWVCKMTAFSVNSSSCFIHWTWVAMYADRFCYIFFPFRFRRHSKFRTKCILCTILLISMCFQLWTPILITGRRLDSQFDNIYCAEDPRFQKHFQLIMVLEVITTFFLPLTLTIFADISVLTWKTKITMVTQNEISSKTSDMGSRKHSHIKIVSENCLRNSLKRRSHDIRRCLISATITMILNFPNYSLQVLDEFFNLRESGSIDVRRMFLRVFKKCF</sequence>
<dbReference type="SMR" id="Q9XVB5"/>
<dbReference type="RefSeq" id="NP_507676.1">
    <property type="nucleotide sequence ID" value="NM_075275.1"/>
</dbReference>
<dbReference type="eggNOG" id="ENOG502TGDW">
    <property type="taxonomic scope" value="Eukaryota"/>
</dbReference>
<name>Q9XVB5_CAEEL</name>
<dbReference type="PhylomeDB" id="Q9XVB5"/>
<proteinExistence type="predicted"/>
<dbReference type="CTD" id="183793"/>
<dbReference type="InterPro" id="IPR017452">
    <property type="entry name" value="GPCR_Rhodpsn_7TM"/>
</dbReference>
<organism evidence="7 8">
    <name type="scientific">Caenorhabditis elegans</name>
    <dbReference type="NCBI Taxonomy" id="6239"/>
    <lineage>
        <taxon>Eukaryota</taxon>
        <taxon>Metazoa</taxon>
        <taxon>Ecdysozoa</taxon>
        <taxon>Nematoda</taxon>
        <taxon>Chromadorea</taxon>
        <taxon>Rhabditida</taxon>
        <taxon>Rhabditina</taxon>
        <taxon>Rhabditomorpha</taxon>
        <taxon>Rhabditoidea</taxon>
        <taxon>Rhabditidae</taxon>
        <taxon>Peloderinae</taxon>
        <taxon>Caenorhabditis</taxon>
    </lineage>
</organism>
<comment type="subcellular location">
    <subcellularLocation>
        <location evidence="1">Membrane</location>
    </subcellularLocation>
</comment>
<evidence type="ECO:0000256" key="1">
    <source>
        <dbReference type="ARBA" id="ARBA00004370"/>
    </source>
</evidence>
<dbReference type="PIR" id="T20225">
    <property type="entry name" value="T20225"/>
</dbReference>
<keyword evidence="4 5" id="KW-0472">Membrane</keyword>
<evidence type="ECO:0000313" key="8">
    <source>
        <dbReference type="Proteomes" id="UP000001940"/>
    </source>
</evidence>
<dbReference type="CDD" id="cd00637">
    <property type="entry name" value="7tm_classA_rhodopsin-like"/>
    <property type="match status" value="1"/>
</dbReference>
<dbReference type="OMA" id="RFCYIFF"/>
<evidence type="ECO:0000256" key="5">
    <source>
        <dbReference type="SAM" id="Phobius"/>
    </source>
</evidence>
<feature type="transmembrane region" description="Helical" evidence="5">
    <location>
        <begin position="65"/>
        <end position="89"/>
    </location>
</feature>
<dbReference type="AlphaFoldDB" id="Q9XVB5"/>
<dbReference type="EMBL" id="BX284605">
    <property type="protein sequence ID" value="CAB04000.1"/>
    <property type="molecule type" value="Genomic_DNA"/>
</dbReference>
<dbReference type="WormBase" id="C54E10.3">
    <property type="protein sequence ID" value="CE20612"/>
    <property type="gene ID" value="WBGene00008308"/>
</dbReference>
<dbReference type="InParanoid" id="Q9XVB5"/>
<evidence type="ECO:0000313" key="7">
    <source>
        <dbReference type="EMBL" id="CAB04000.1"/>
    </source>
</evidence>
<evidence type="ECO:0000256" key="4">
    <source>
        <dbReference type="ARBA" id="ARBA00023136"/>
    </source>
</evidence>
<keyword evidence="7" id="KW-0675">Receptor</keyword>
<dbReference type="Proteomes" id="UP000001940">
    <property type="component" value="Chromosome V"/>
</dbReference>
<dbReference type="PANTHER" id="PTHR24224:SF14">
    <property type="entry name" value="G-PROTEIN COUPLED RECEPTORS FAMILY 1 PROFILE DOMAIN-CONTAINING PROTEIN"/>
    <property type="match status" value="1"/>
</dbReference>
<dbReference type="PANTHER" id="PTHR24224">
    <property type="entry name" value="CARDIOACCELERATORY PEPTIDE RECEPTOR-RELATED"/>
    <property type="match status" value="1"/>
</dbReference>
<dbReference type="SUPFAM" id="SSF81321">
    <property type="entry name" value="Family A G protein-coupled receptor-like"/>
    <property type="match status" value="1"/>
</dbReference>
<dbReference type="OrthoDB" id="5841613at2759"/>
<dbReference type="InterPro" id="IPR052665">
    <property type="entry name" value="Neuropeptide-GPCR"/>
</dbReference>
<gene>
    <name evidence="7 9" type="ORF">C54E10.3</name>
    <name evidence="7" type="ORF">CELE_C54E10.3</name>
</gene>
<keyword evidence="3 5" id="KW-1133">Transmembrane helix</keyword>
<reference evidence="7 8" key="1">
    <citation type="journal article" date="1998" name="Science">
        <title>Genome sequence of the nematode C. elegans: a platform for investigating biology.</title>
        <authorList>
            <consortium name="The C. elegans sequencing consortium"/>
            <person name="Sulson J.E."/>
            <person name="Waterston R."/>
        </authorList>
    </citation>
    <scope>NUCLEOTIDE SEQUENCE [LARGE SCALE GENOMIC DNA]</scope>
    <source>
        <strain evidence="7 8">Bristol N2</strain>
    </source>
</reference>
<feature type="domain" description="G-protein coupled receptors family 1 profile" evidence="6">
    <location>
        <begin position="41"/>
        <end position="318"/>
    </location>
</feature>
<dbReference type="KEGG" id="cel:CELE_C54E10.3"/>
<keyword evidence="2 5" id="KW-0812">Transmembrane</keyword>
<keyword evidence="8" id="KW-1185">Reference proteome</keyword>
<feature type="transmembrane region" description="Helical" evidence="5">
    <location>
        <begin position="196"/>
        <end position="216"/>
    </location>
</feature>
<feature type="transmembrane region" description="Helical" evidence="5">
    <location>
        <begin position="32"/>
        <end position="53"/>
    </location>
</feature>
<dbReference type="PaxDb" id="6239-C54E10.3"/>
<dbReference type="GO" id="GO:0016020">
    <property type="term" value="C:membrane"/>
    <property type="evidence" value="ECO:0000318"/>
    <property type="project" value="GO_Central"/>
</dbReference>
<accession>Q9XVB5</accession>
<evidence type="ECO:0000259" key="6">
    <source>
        <dbReference type="PROSITE" id="PS50262"/>
    </source>
</evidence>
<dbReference type="GeneID" id="183793"/>
<dbReference type="PROSITE" id="PS50262">
    <property type="entry name" value="G_PROTEIN_RECEP_F1_2"/>
    <property type="match status" value="1"/>
</dbReference>
<dbReference type="HOGENOM" id="CLU_068744_0_0_1"/>
<feature type="transmembrane region" description="Helical" evidence="5">
    <location>
        <begin position="118"/>
        <end position="138"/>
    </location>
</feature>
<evidence type="ECO:0000313" key="9">
    <source>
        <dbReference type="WormBase" id="C54E10.3"/>
    </source>
</evidence>
<dbReference type="AGR" id="WB:WBGene00008308"/>